<evidence type="ECO:0000313" key="1">
    <source>
        <dbReference type="EMBL" id="EFU76609.1"/>
    </source>
</evidence>
<evidence type="ECO:0000313" key="2">
    <source>
        <dbReference type="Proteomes" id="UP000003434"/>
    </source>
</evidence>
<gene>
    <name evidence="1" type="ORF">HMPREF0381_1528</name>
</gene>
<comment type="caution">
    <text evidence="1">The sequence shown here is derived from an EMBL/GenBank/DDBJ whole genome shotgun (WGS) entry which is preliminary data.</text>
</comment>
<reference evidence="1 2" key="1">
    <citation type="submission" date="2010-12" db="EMBL/GenBank/DDBJ databases">
        <authorList>
            <person name="Muzny D."/>
            <person name="Qin X."/>
            <person name="Deng J."/>
            <person name="Jiang H."/>
            <person name="Liu Y."/>
            <person name="Qu J."/>
            <person name="Song X.-Z."/>
            <person name="Zhang L."/>
            <person name="Thornton R."/>
            <person name="Coyle M."/>
            <person name="Francisco L."/>
            <person name="Jackson L."/>
            <person name="Javaid M."/>
            <person name="Korchina V."/>
            <person name="Kovar C."/>
            <person name="Mata R."/>
            <person name="Mathew T."/>
            <person name="Ngo R."/>
            <person name="Nguyen L."/>
            <person name="Nguyen N."/>
            <person name="Okwuonu G."/>
            <person name="Ongeri F."/>
            <person name="Pham C."/>
            <person name="Simmons D."/>
            <person name="Wilczek-Boney K."/>
            <person name="Hale W."/>
            <person name="Jakkamsetti A."/>
            <person name="Pham P."/>
            <person name="Ruth R."/>
            <person name="San Lucas F."/>
            <person name="Warren J."/>
            <person name="Zhang J."/>
            <person name="Zhao Z."/>
            <person name="Zhou C."/>
            <person name="Zhu D."/>
            <person name="Lee S."/>
            <person name="Bess C."/>
            <person name="Blankenburg K."/>
            <person name="Forbes L."/>
            <person name="Fu Q."/>
            <person name="Gubbala S."/>
            <person name="Hirani K."/>
            <person name="Jayaseelan J.C."/>
            <person name="Lara F."/>
            <person name="Munidasa M."/>
            <person name="Palculict T."/>
            <person name="Patil S."/>
            <person name="Pu L.-L."/>
            <person name="Saada N."/>
            <person name="Tang L."/>
            <person name="Weissenberger G."/>
            <person name="Zhu Y."/>
            <person name="Hemphill L."/>
            <person name="Shang Y."/>
            <person name="Youmans B."/>
            <person name="Ayvaz T."/>
            <person name="Ross M."/>
            <person name="Santibanez J."/>
            <person name="Aqrawi P."/>
            <person name="Gross S."/>
            <person name="Joshi V."/>
            <person name="Fowler G."/>
            <person name="Nazareth L."/>
            <person name="Reid J."/>
            <person name="Worley K."/>
            <person name="Petrosino J."/>
            <person name="Highlander S."/>
            <person name="Gibbs R."/>
        </authorList>
    </citation>
    <scope>NUCLEOTIDE SEQUENCE [LARGE SCALE GENOMIC DNA]</scope>
    <source>
        <strain evidence="1 2">DSM 3986</strain>
    </source>
</reference>
<dbReference type="AlphaFoldDB" id="E6LNJ3"/>
<protein>
    <submittedName>
        <fullName evidence="1">Uncharacterized protein</fullName>
    </submittedName>
</protein>
<dbReference type="EMBL" id="AEPW01000059">
    <property type="protein sequence ID" value="EFU76609.1"/>
    <property type="molecule type" value="Genomic_DNA"/>
</dbReference>
<proteinExistence type="predicted"/>
<organism evidence="1 2">
    <name type="scientific">Lachnoanaerobaculum saburreum DSM 3986</name>
    <dbReference type="NCBI Taxonomy" id="887325"/>
    <lineage>
        <taxon>Bacteria</taxon>
        <taxon>Bacillati</taxon>
        <taxon>Bacillota</taxon>
        <taxon>Clostridia</taxon>
        <taxon>Lachnospirales</taxon>
        <taxon>Lachnospiraceae</taxon>
        <taxon>Lachnoanaerobaculum</taxon>
    </lineage>
</organism>
<dbReference type="Proteomes" id="UP000003434">
    <property type="component" value="Unassembled WGS sequence"/>
</dbReference>
<dbReference type="HOGENOM" id="CLU_3291702_0_0_9"/>
<accession>E6LNJ3</accession>
<sequence>MIILQREAKGERLCDNERNIFKKFIETIVLPRVYENVRLC</sequence>
<name>E6LNJ3_9FIRM</name>